<reference evidence="1" key="2">
    <citation type="submission" date="2016-10" db="EMBL/GenBank/DDBJ databases">
        <authorList>
            <person name="de Groot N.N."/>
        </authorList>
    </citation>
    <scope>NUCLEOTIDE SEQUENCE [LARGE SCALE GENOMIC DNA]</scope>
    <source>
        <strain evidence="1">CCBAU85039</strain>
    </source>
</reference>
<evidence type="ECO:0000313" key="3">
    <source>
        <dbReference type="Proteomes" id="UP000183063"/>
    </source>
</evidence>
<dbReference type="RefSeq" id="WP_143147555.1">
    <property type="nucleotide sequence ID" value="NZ_FNXB01000058.1"/>
</dbReference>
<organism evidence="1 3">
    <name type="scientific">Rhizobium tibeticum</name>
    <dbReference type="NCBI Taxonomy" id="501024"/>
    <lineage>
        <taxon>Bacteria</taxon>
        <taxon>Pseudomonadati</taxon>
        <taxon>Pseudomonadota</taxon>
        <taxon>Alphaproteobacteria</taxon>
        <taxon>Hyphomicrobiales</taxon>
        <taxon>Rhizobiaceae</taxon>
        <taxon>Rhizobium/Agrobacterium group</taxon>
        <taxon>Rhizobium</taxon>
    </lineage>
</organism>
<accession>A0A1H8VQU9</accession>
<dbReference type="Proteomes" id="UP000198939">
    <property type="component" value="Unassembled WGS sequence"/>
</dbReference>
<proteinExistence type="predicted"/>
<reference evidence="2 4" key="3">
    <citation type="submission" date="2016-10" db="EMBL/GenBank/DDBJ databases">
        <authorList>
            <person name="Varghese N."/>
            <person name="Submissions S."/>
        </authorList>
    </citation>
    <scope>NUCLEOTIDE SEQUENCE [LARGE SCALE GENOMIC DNA]</scope>
    <source>
        <strain evidence="2 4">CGMCC 1.7071</strain>
    </source>
</reference>
<dbReference type="Proteomes" id="UP000183063">
    <property type="component" value="Unassembled WGS sequence"/>
</dbReference>
<dbReference type="EMBL" id="FNXB01000058">
    <property type="protein sequence ID" value="SEI19486.1"/>
    <property type="molecule type" value="Genomic_DNA"/>
</dbReference>
<dbReference type="AlphaFoldDB" id="A0A1H8VQU9"/>
<keyword evidence="4" id="KW-1185">Reference proteome</keyword>
<dbReference type="STRING" id="501024.RTCCBAU85039_6167"/>
<protein>
    <recommendedName>
        <fullName evidence="5">Core-binding (CB) domain-containing protein</fullName>
    </recommendedName>
</protein>
<evidence type="ECO:0000313" key="4">
    <source>
        <dbReference type="Proteomes" id="UP000198939"/>
    </source>
</evidence>
<name>A0A1H8VQU9_9HYPH</name>
<evidence type="ECO:0008006" key="5">
    <source>
        <dbReference type="Google" id="ProtNLM"/>
    </source>
</evidence>
<gene>
    <name evidence="1" type="ORF">RTCCBAU85039_6167</name>
    <name evidence="2" type="ORF">SAMN05216228_104616</name>
</gene>
<sequence>MTSGEMVIGEMDVRTIWIARYRQGFLEGLTAQGYARCTLRTYERIVAQFCAEVEKRGLSAGKLDAAAVEALRQAVLAEANGSAHTYAKFCLNRFIGHLVDAGVASLPNSPPRSQLLWIACARNTTAICASNVR</sequence>
<evidence type="ECO:0000313" key="2">
    <source>
        <dbReference type="EMBL" id="SEP17782.1"/>
    </source>
</evidence>
<reference evidence="3" key="1">
    <citation type="submission" date="2016-10" db="EMBL/GenBank/DDBJ databases">
        <authorList>
            <person name="Wibberg D."/>
        </authorList>
    </citation>
    <scope>NUCLEOTIDE SEQUENCE [LARGE SCALE GENOMIC DNA]</scope>
</reference>
<dbReference type="EMBL" id="FOCV01000046">
    <property type="protein sequence ID" value="SEP17782.1"/>
    <property type="molecule type" value="Genomic_DNA"/>
</dbReference>
<evidence type="ECO:0000313" key="1">
    <source>
        <dbReference type="EMBL" id="SEI19486.1"/>
    </source>
</evidence>